<sequence>MLAKHVRPMLSSAVGAIVRWLHGIGVTPNMVSLAGFALTIGSAAMLAAGILRIGGCVLWVAAMFDMVDGALARLSQTESKFGAFLDSTLDRYSESITFLGLAIYYANQSNTQTHLLLIFFTLVGSWAVSYTRARAEGLDVECKAGILQRPERLVLLIAGLILGLVLPVLWVLAVMTNITAVQRIHEVYVRTSTSQGEEPTGN</sequence>
<name>A0A6B0YSX3_9CHLR</name>
<dbReference type="InterPro" id="IPR048254">
    <property type="entry name" value="CDP_ALCOHOL_P_TRANSF_CS"/>
</dbReference>
<feature type="transmembrane region" description="Helical" evidence="3">
    <location>
        <begin position="115"/>
        <end position="133"/>
    </location>
</feature>
<proteinExistence type="inferred from homology"/>
<dbReference type="GO" id="GO:0016780">
    <property type="term" value="F:phosphotransferase activity, for other substituted phosphate groups"/>
    <property type="evidence" value="ECO:0007669"/>
    <property type="project" value="InterPro"/>
</dbReference>
<feature type="transmembrane region" description="Helical" evidence="3">
    <location>
        <begin position="153"/>
        <end position="175"/>
    </location>
</feature>
<dbReference type="GO" id="GO:0016020">
    <property type="term" value="C:membrane"/>
    <property type="evidence" value="ECO:0007669"/>
    <property type="project" value="InterPro"/>
</dbReference>
<dbReference type="AlphaFoldDB" id="A0A6B0YSX3"/>
<comment type="similarity">
    <text evidence="2">Belongs to the CDP-alcohol phosphatidyltransferase class-I family.</text>
</comment>
<keyword evidence="3" id="KW-0472">Membrane</keyword>
<evidence type="ECO:0000256" key="2">
    <source>
        <dbReference type="RuleBase" id="RU003750"/>
    </source>
</evidence>
<accession>A0A6B0YSX3</accession>
<dbReference type="EMBL" id="VXRG01000100">
    <property type="protein sequence ID" value="MXY94140.1"/>
    <property type="molecule type" value="Genomic_DNA"/>
</dbReference>
<evidence type="ECO:0000313" key="4">
    <source>
        <dbReference type="EMBL" id="MXY94140.1"/>
    </source>
</evidence>
<dbReference type="Pfam" id="PF01066">
    <property type="entry name" value="CDP-OH_P_transf"/>
    <property type="match status" value="1"/>
</dbReference>
<protein>
    <submittedName>
        <fullName evidence="4">CDP-alcohol phosphatidyltransferase family protein</fullName>
    </submittedName>
</protein>
<organism evidence="4">
    <name type="scientific">Caldilineaceae bacterium SB0664_bin_27</name>
    <dbReference type="NCBI Taxonomy" id="2605260"/>
    <lineage>
        <taxon>Bacteria</taxon>
        <taxon>Bacillati</taxon>
        <taxon>Chloroflexota</taxon>
        <taxon>Caldilineae</taxon>
        <taxon>Caldilineales</taxon>
        <taxon>Caldilineaceae</taxon>
    </lineage>
</organism>
<keyword evidence="1 2" id="KW-0808">Transferase</keyword>
<reference evidence="4" key="1">
    <citation type="submission" date="2019-09" db="EMBL/GenBank/DDBJ databases">
        <title>Characterisation of the sponge microbiome using genome-centric metagenomics.</title>
        <authorList>
            <person name="Engelberts J.P."/>
            <person name="Robbins S.J."/>
            <person name="De Goeij J.M."/>
            <person name="Aranda M."/>
            <person name="Bell S.C."/>
            <person name="Webster N.S."/>
        </authorList>
    </citation>
    <scope>NUCLEOTIDE SEQUENCE</scope>
    <source>
        <strain evidence="4">SB0664_bin_27</strain>
    </source>
</reference>
<dbReference type="InterPro" id="IPR043130">
    <property type="entry name" value="CDP-OH_PTrfase_TM_dom"/>
</dbReference>
<dbReference type="InterPro" id="IPR000462">
    <property type="entry name" value="CDP-OH_P_trans"/>
</dbReference>
<gene>
    <name evidence="4" type="ORF">F4Y42_11925</name>
</gene>
<dbReference type="GO" id="GO:0008654">
    <property type="term" value="P:phospholipid biosynthetic process"/>
    <property type="evidence" value="ECO:0007669"/>
    <property type="project" value="InterPro"/>
</dbReference>
<evidence type="ECO:0000256" key="3">
    <source>
        <dbReference type="SAM" id="Phobius"/>
    </source>
</evidence>
<feature type="transmembrane region" description="Helical" evidence="3">
    <location>
        <begin position="33"/>
        <end position="64"/>
    </location>
</feature>
<dbReference type="Gene3D" id="1.20.120.1760">
    <property type="match status" value="1"/>
</dbReference>
<keyword evidence="3" id="KW-0812">Transmembrane</keyword>
<comment type="caution">
    <text evidence="4">The sequence shown here is derived from an EMBL/GenBank/DDBJ whole genome shotgun (WGS) entry which is preliminary data.</text>
</comment>
<keyword evidence="3" id="KW-1133">Transmembrane helix</keyword>
<dbReference type="PROSITE" id="PS00379">
    <property type="entry name" value="CDP_ALCOHOL_P_TRANSF"/>
    <property type="match status" value="1"/>
</dbReference>
<evidence type="ECO:0000256" key="1">
    <source>
        <dbReference type="ARBA" id="ARBA00022679"/>
    </source>
</evidence>